<evidence type="ECO:0000256" key="1">
    <source>
        <dbReference type="SAM" id="SignalP"/>
    </source>
</evidence>
<gene>
    <name evidence="2" type="ORF">ED208_07505</name>
</gene>
<name>A0A3N0VDU7_9GAMM</name>
<accession>A0A3N0VDU7</accession>
<dbReference type="PROSITE" id="PS51257">
    <property type="entry name" value="PROKAR_LIPOPROTEIN"/>
    <property type="match status" value="1"/>
</dbReference>
<evidence type="ECO:0000313" key="3">
    <source>
        <dbReference type="Proteomes" id="UP000282106"/>
    </source>
</evidence>
<feature type="signal peptide" evidence="1">
    <location>
        <begin position="1"/>
        <end position="33"/>
    </location>
</feature>
<dbReference type="InParanoid" id="A0A3N0VDU7"/>
<dbReference type="EMBL" id="RJVO01000003">
    <property type="protein sequence ID" value="ROH90824.1"/>
    <property type="molecule type" value="Genomic_DNA"/>
</dbReference>
<dbReference type="RefSeq" id="WP_123211279.1">
    <property type="nucleotide sequence ID" value="NZ_RJVO01000003.1"/>
</dbReference>
<keyword evidence="1" id="KW-0732">Signal</keyword>
<dbReference type="Proteomes" id="UP000282106">
    <property type="component" value="Unassembled WGS sequence"/>
</dbReference>
<keyword evidence="3" id="KW-1185">Reference proteome</keyword>
<organism evidence="2 3">
    <name type="scientific">Stagnimonas aquatica</name>
    <dbReference type="NCBI Taxonomy" id="2689987"/>
    <lineage>
        <taxon>Bacteria</taxon>
        <taxon>Pseudomonadati</taxon>
        <taxon>Pseudomonadota</taxon>
        <taxon>Gammaproteobacteria</taxon>
        <taxon>Nevskiales</taxon>
        <taxon>Nevskiaceae</taxon>
        <taxon>Stagnimonas</taxon>
    </lineage>
</organism>
<proteinExistence type="predicted"/>
<reference evidence="2 3" key="1">
    <citation type="submission" date="2018-10" db="EMBL/GenBank/DDBJ databases">
        <authorList>
            <person name="Chen W.-M."/>
        </authorList>
    </citation>
    <scope>NUCLEOTIDE SEQUENCE [LARGE SCALE GENOMIC DNA]</scope>
    <source>
        <strain evidence="2 3">THS-13</strain>
    </source>
</reference>
<feature type="chain" id="PRO_5018310257" evidence="1">
    <location>
        <begin position="34"/>
        <end position="82"/>
    </location>
</feature>
<sequence length="82" mass="8161">MNHHAHRRNRAAASLCLGLALAGGLAACGPSHAPEASFAPAPRELRCAPDPATVAAKSADGVAVAKIDSAACEAEHAKASHS</sequence>
<comment type="caution">
    <text evidence="2">The sequence shown here is derived from an EMBL/GenBank/DDBJ whole genome shotgun (WGS) entry which is preliminary data.</text>
</comment>
<protein>
    <submittedName>
        <fullName evidence="2">Uncharacterized protein</fullName>
    </submittedName>
</protein>
<dbReference type="AlphaFoldDB" id="A0A3N0VDU7"/>
<evidence type="ECO:0000313" key="2">
    <source>
        <dbReference type="EMBL" id="ROH90824.1"/>
    </source>
</evidence>